<protein>
    <submittedName>
        <fullName evidence="5">Response regulator transcription factor</fullName>
    </submittedName>
</protein>
<reference evidence="5 6" key="1">
    <citation type="journal article" date="2011" name="Int. J. Syst. Evol. Microbiol.">
        <title>Zhongshania antarctica gen. nov., sp. nov. and Zhongshania guokunii sp. nov., gammaproteobacteria respectively isolated from coastal attached (fast) ice and surface seawater of the Antarctic.</title>
        <authorList>
            <person name="Li H.J."/>
            <person name="Zhang X.Y."/>
            <person name="Chen C.X."/>
            <person name="Zhang Y.J."/>
            <person name="Gao Z.M."/>
            <person name="Yu Y."/>
            <person name="Chen X.L."/>
            <person name="Chen B."/>
            <person name="Zhang Y.Z."/>
        </authorList>
    </citation>
    <scope>NUCLEOTIDE SEQUENCE [LARGE SCALE GENOMIC DNA]</scope>
    <source>
        <strain evidence="5 6">ZS6-22T</strain>
    </source>
</reference>
<evidence type="ECO:0000313" key="6">
    <source>
        <dbReference type="Proteomes" id="UP001557485"/>
    </source>
</evidence>
<evidence type="ECO:0000313" key="5">
    <source>
        <dbReference type="EMBL" id="MEX1667374.1"/>
    </source>
</evidence>
<dbReference type="SMART" id="SM00421">
    <property type="entry name" value="HTH_LUXR"/>
    <property type="match status" value="1"/>
</dbReference>
<dbReference type="Proteomes" id="UP001557485">
    <property type="component" value="Unassembled WGS sequence"/>
</dbReference>
<evidence type="ECO:0000259" key="4">
    <source>
        <dbReference type="PROSITE" id="PS50043"/>
    </source>
</evidence>
<evidence type="ECO:0000256" key="1">
    <source>
        <dbReference type="ARBA" id="ARBA00023015"/>
    </source>
</evidence>
<gene>
    <name evidence="5" type="ORF">AB4876_00545</name>
</gene>
<dbReference type="Gene3D" id="1.10.10.10">
    <property type="entry name" value="Winged helix-like DNA-binding domain superfamily/Winged helix DNA-binding domain"/>
    <property type="match status" value="1"/>
</dbReference>
<sequence length="241" mass="26663">MPAFTNHQHQFAQDVMARSGANNFCLFLFSARPEQAGVHFFCHYGMSAQIKTVYSQRLWAHDPFLNYIKQQGANTQATVLDRGQFDGDDSQGDSYWSYINRVGYRDIVSVIHPYTPEIFLVGGLMGQDRGREYGEISASHSVIDDIDNFVGEAATELMSSLIAPILSAAPVATAVGQGLSLSPRERDVVKALQAGYGNKQIAAALSLSEYTIENHFKRLFRKFSVHNRTALLAAVQQLGLL</sequence>
<keyword evidence="6" id="KW-1185">Reference proteome</keyword>
<dbReference type="PANTHER" id="PTHR44688:SF16">
    <property type="entry name" value="DNA-BINDING TRANSCRIPTIONAL ACTIVATOR DEVR_DOSR"/>
    <property type="match status" value="1"/>
</dbReference>
<dbReference type="InterPro" id="IPR000792">
    <property type="entry name" value="Tscrpt_reg_LuxR_C"/>
</dbReference>
<dbReference type="RefSeq" id="WP_368379709.1">
    <property type="nucleotide sequence ID" value="NZ_JBFRYA010000001.1"/>
</dbReference>
<evidence type="ECO:0000256" key="3">
    <source>
        <dbReference type="ARBA" id="ARBA00023163"/>
    </source>
</evidence>
<dbReference type="PANTHER" id="PTHR44688">
    <property type="entry name" value="DNA-BINDING TRANSCRIPTIONAL ACTIVATOR DEVR_DOSR"/>
    <property type="match status" value="1"/>
</dbReference>
<dbReference type="PRINTS" id="PR00038">
    <property type="entry name" value="HTHLUXR"/>
</dbReference>
<dbReference type="EMBL" id="JBFRYA010000001">
    <property type="protein sequence ID" value="MEX1667374.1"/>
    <property type="molecule type" value="Genomic_DNA"/>
</dbReference>
<dbReference type="InterPro" id="IPR016032">
    <property type="entry name" value="Sig_transdc_resp-reg_C-effctor"/>
</dbReference>
<organism evidence="5 6">
    <name type="scientific">Zhongshania guokunii</name>
    <dbReference type="NCBI Taxonomy" id="641783"/>
    <lineage>
        <taxon>Bacteria</taxon>
        <taxon>Pseudomonadati</taxon>
        <taxon>Pseudomonadota</taxon>
        <taxon>Gammaproteobacteria</taxon>
        <taxon>Cellvibrionales</taxon>
        <taxon>Spongiibacteraceae</taxon>
        <taxon>Zhongshania</taxon>
    </lineage>
</organism>
<dbReference type="PROSITE" id="PS00622">
    <property type="entry name" value="HTH_LUXR_1"/>
    <property type="match status" value="1"/>
</dbReference>
<keyword evidence="2" id="KW-0238">DNA-binding</keyword>
<accession>A0ABV3U322</accession>
<dbReference type="SUPFAM" id="SSF46894">
    <property type="entry name" value="C-terminal effector domain of the bipartite response regulators"/>
    <property type="match status" value="1"/>
</dbReference>
<dbReference type="PROSITE" id="PS50043">
    <property type="entry name" value="HTH_LUXR_2"/>
    <property type="match status" value="1"/>
</dbReference>
<evidence type="ECO:0000256" key="2">
    <source>
        <dbReference type="ARBA" id="ARBA00023125"/>
    </source>
</evidence>
<dbReference type="Pfam" id="PF00196">
    <property type="entry name" value="GerE"/>
    <property type="match status" value="1"/>
</dbReference>
<proteinExistence type="predicted"/>
<dbReference type="InterPro" id="IPR036388">
    <property type="entry name" value="WH-like_DNA-bd_sf"/>
</dbReference>
<name>A0ABV3U322_9GAMM</name>
<keyword evidence="3" id="KW-0804">Transcription</keyword>
<keyword evidence="1" id="KW-0805">Transcription regulation</keyword>
<feature type="domain" description="HTH luxR-type" evidence="4">
    <location>
        <begin position="174"/>
        <end position="239"/>
    </location>
</feature>
<comment type="caution">
    <text evidence="5">The sequence shown here is derived from an EMBL/GenBank/DDBJ whole genome shotgun (WGS) entry which is preliminary data.</text>
</comment>
<dbReference type="CDD" id="cd06170">
    <property type="entry name" value="LuxR_C_like"/>
    <property type="match status" value="1"/>
</dbReference>